<evidence type="ECO:0000256" key="11">
    <source>
        <dbReference type="SAM" id="Phobius"/>
    </source>
</evidence>
<dbReference type="EMBL" id="CCKQ01017720">
    <property type="protein sequence ID" value="CDW89617.1"/>
    <property type="molecule type" value="Genomic_DNA"/>
</dbReference>
<dbReference type="PANTHER" id="PTHR21573">
    <property type="entry name" value="ER MEMBRANE PROTEIN COMPLEX SUBUNIT 1"/>
    <property type="match status" value="1"/>
</dbReference>
<keyword evidence="9 11" id="KW-0472">Membrane</keyword>
<evidence type="ECO:0000256" key="8">
    <source>
        <dbReference type="ARBA" id="ARBA00022989"/>
    </source>
</evidence>
<proteinExistence type="inferred from homology"/>
<name>A0A078B8J5_STYLE</name>
<reference evidence="13 14" key="1">
    <citation type="submission" date="2014-06" db="EMBL/GenBank/DDBJ databases">
        <authorList>
            <person name="Swart Estienne"/>
        </authorList>
    </citation>
    <scope>NUCLEOTIDE SEQUENCE [LARGE SCALE GENOMIC DNA]</scope>
    <source>
        <strain evidence="13 14">130c</strain>
    </source>
</reference>
<dbReference type="SUPFAM" id="SSF50998">
    <property type="entry name" value="Quinoprotein alcohol dehydrogenase-like"/>
    <property type="match status" value="1"/>
</dbReference>
<dbReference type="PANTHER" id="PTHR21573:SF0">
    <property type="entry name" value="ER MEMBRANE PROTEIN COMPLEX SUBUNIT 1"/>
    <property type="match status" value="1"/>
</dbReference>
<evidence type="ECO:0000256" key="7">
    <source>
        <dbReference type="ARBA" id="ARBA00022824"/>
    </source>
</evidence>
<dbReference type="GO" id="GO:0034975">
    <property type="term" value="P:protein folding in endoplasmic reticulum"/>
    <property type="evidence" value="ECO:0007669"/>
    <property type="project" value="TreeGrafter"/>
</dbReference>
<dbReference type="Pfam" id="PF07774">
    <property type="entry name" value="EMC1_C"/>
    <property type="match status" value="1"/>
</dbReference>
<keyword evidence="7" id="KW-0256">Endoplasmic reticulum</keyword>
<dbReference type="InterPro" id="IPR026895">
    <property type="entry name" value="EMC1"/>
</dbReference>
<evidence type="ECO:0000313" key="14">
    <source>
        <dbReference type="Proteomes" id="UP000039865"/>
    </source>
</evidence>
<evidence type="ECO:0000259" key="12">
    <source>
        <dbReference type="Pfam" id="PF07774"/>
    </source>
</evidence>
<evidence type="ECO:0000256" key="10">
    <source>
        <dbReference type="ARBA" id="ARBA00023180"/>
    </source>
</evidence>
<comment type="similarity">
    <text evidence="2">Belongs to the EMC1 family.</text>
</comment>
<dbReference type="AlphaFoldDB" id="A0A078B8J5"/>
<evidence type="ECO:0000256" key="2">
    <source>
        <dbReference type="ARBA" id="ARBA00007904"/>
    </source>
</evidence>
<feature type="domain" description="ER membrane protein complex subunit 1 C-terminal" evidence="12">
    <location>
        <begin position="743"/>
        <end position="980"/>
    </location>
</feature>
<evidence type="ECO:0000313" key="13">
    <source>
        <dbReference type="EMBL" id="CDW89617.1"/>
    </source>
</evidence>
<sequence length="985" mass="113315">MRKDSIKNTFVSIIVLTFIHTTLGLYERERGQRDWKIENLGEIVDLKFIENSNLVYTISSSGLLTLFDTENQKINWKKQLPKLDNNEQYQLKYLSRNLIVHSKSRALMVNSAAHVIYDVHLDGELSLGVPQDSHLAVEIFEQGGHIYSVFAKDYKVIIYRDYQQVGSLEYTHFDTGKSLPDIKPLSMLFDRQNHELVLLAKVMDEKVSSFIIDVSKQDMQEKQSILITTQISNVYRTYMHFIIHDSTSNKALVLKATDIEKQKELDNIVEIQVSNINDIVTLTDKQGKHSSTDLGHSSHPGNTIKIESGCHMQRAQESENIESISKPSDHFVISVVCQDKLNLLQINDRGSVSNLYESHGLTLSNHGQLLRLFRNGNDHIIQFQDLSLHFIHNNLKIRWTREESLSLISQVEVLEQEKAVIENDLDYVKNINQDVSINQIPFRILNRYKENIQYLINQIHRFLNQNQNKNQQPGSIMSDGLGVTFGFKKMLITLTEVGKVLSLSSIDGSVLWQKYFGSLESQRPVKILIRNLLEREIESQPLVNQQVVVIQNDRLSFLNPFTGEIVQTYDTQSTDQQDYILIQLKSRGQLVLQLNQQSLSDGTPLNVFPKNTYSADVMDGENIHFTLINHKDRSIVGYKLRQDLTATKLWQFKLDGSNNERVLRIETQFQTQSQIDHLHFQPTSFSGENLIFKYLDSNIFALVTLNDKDDIHVYLINGVSGRVVHNYFEKKVRLDLPIDLILSENQLVMSFSRQSSNGLAQQEISVTELYNQRQEADTKKLLLDYYKGDERLHQHLFSSFTQESPVIIQETYLLPYTVKSIVLTQTLHHIAGKSLIVISYPQNQVYQLTHNFFSARRPYPENMALVGGQAEEKKDGTLQLKDTEKPPYDAVIPVDSTKYLSYGLDLVDLREIKAFPTRLESTSQVLAYGFDIFFTRVSPENNFDLLQENFNYALLFLFIAGLAVATYMIKRHVEKKSQTTNFLLQ</sequence>
<dbReference type="InParanoid" id="A0A078B8J5"/>
<evidence type="ECO:0000256" key="5">
    <source>
        <dbReference type="ARBA" id="ARBA00022692"/>
    </source>
</evidence>
<keyword evidence="5 11" id="KW-0812">Transmembrane</keyword>
<dbReference type="InterPro" id="IPR011047">
    <property type="entry name" value="Quinoprotein_ADH-like_sf"/>
</dbReference>
<comment type="subcellular location">
    <subcellularLocation>
        <location evidence="1">Endoplasmic reticulum membrane</location>
        <topology evidence="1">Single-pass type I membrane protein</topology>
    </subcellularLocation>
</comment>
<feature type="transmembrane region" description="Helical" evidence="11">
    <location>
        <begin position="950"/>
        <end position="969"/>
    </location>
</feature>
<evidence type="ECO:0000256" key="4">
    <source>
        <dbReference type="ARBA" id="ARBA00020824"/>
    </source>
</evidence>
<dbReference type="GO" id="GO:0072546">
    <property type="term" value="C:EMC complex"/>
    <property type="evidence" value="ECO:0007669"/>
    <property type="project" value="InterPro"/>
</dbReference>
<keyword evidence="10" id="KW-0325">Glycoprotein</keyword>
<keyword evidence="6" id="KW-0732">Signal</keyword>
<evidence type="ECO:0000256" key="3">
    <source>
        <dbReference type="ARBA" id="ARBA00011276"/>
    </source>
</evidence>
<keyword evidence="14" id="KW-1185">Reference proteome</keyword>
<gene>
    <name evidence="13" type="primary">Contig15988.g17037</name>
    <name evidence="13" type="ORF">STYLEM_18751</name>
</gene>
<protein>
    <recommendedName>
        <fullName evidence="4">ER membrane protein complex subunit 1</fullName>
    </recommendedName>
</protein>
<evidence type="ECO:0000256" key="9">
    <source>
        <dbReference type="ARBA" id="ARBA00023136"/>
    </source>
</evidence>
<comment type="subunit">
    <text evidence="3">Component of the ER membrane protein complex (EMC).</text>
</comment>
<evidence type="ECO:0000256" key="1">
    <source>
        <dbReference type="ARBA" id="ARBA00004115"/>
    </source>
</evidence>
<dbReference type="Proteomes" id="UP000039865">
    <property type="component" value="Unassembled WGS sequence"/>
</dbReference>
<keyword evidence="8 11" id="KW-1133">Transmembrane helix</keyword>
<dbReference type="InterPro" id="IPR011678">
    <property type="entry name" value="EMC1_C"/>
</dbReference>
<accession>A0A078B8J5</accession>
<evidence type="ECO:0000256" key="6">
    <source>
        <dbReference type="ARBA" id="ARBA00022729"/>
    </source>
</evidence>
<dbReference type="OrthoDB" id="289016at2759"/>
<organism evidence="13 14">
    <name type="scientific">Stylonychia lemnae</name>
    <name type="common">Ciliate</name>
    <dbReference type="NCBI Taxonomy" id="5949"/>
    <lineage>
        <taxon>Eukaryota</taxon>
        <taxon>Sar</taxon>
        <taxon>Alveolata</taxon>
        <taxon>Ciliophora</taxon>
        <taxon>Intramacronucleata</taxon>
        <taxon>Spirotrichea</taxon>
        <taxon>Stichotrichia</taxon>
        <taxon>Sporadotrichida</taxon>
        <taxon>Oxytrichidae</taxon>
        <taxon>Stylonychinae</taxon>
        <taxon>Stylonychia</taxon>
    </lineage>
</organism>